<feature type="transmembrane region" description="Helical" evidence="3">
    <location>
        <begin position="179"/>
        <end position="199"/>
    </location>
</feature>
<dbReference type="STRING" id="3818.A0A444XR12"/>
<feature type="transmembrane region" description="Helical" evidence="3">
    <location>
        <begin position="154"/>
        <end position="173"/>
    </location>
</feature>
<protein>
    <recommendedName>
        <fullName evidence="6">Cation-transporting P-type ATPase N-terminal domain-containing protein</fullName>
    </recommendedName>
</protein>
<dbReference type="AlphaFoldDB" id="A0A444XR12"/>
<evidence type="ECO:0008006" key="6">
    <source>
        <dbReference type="Google" id="ProtNLM"/>
    </source>
</evidence>
<evidence type="ECO:0000313" key="5">
    <source>
        <dbReference type="Proteomes" id="UP000289738"/>
    </source>
</evidence>
<dbReference type="PANTHER" id="PTHR42861">
    <property type="entry name" value="CALCIUM-TRANSPORTING ATPASE"/>
    <property type="match status" value="1"/>
</dbReference>
<dbReference type="Proteomes" id="UP000289738">
    <property type="component" value="Chromosome B09"/>
</dbReference>
<organism evidence="4 5">
    <name type="scientific">Arachis hypogaea</name>
    <name type="common">Peanut</name>
    <dbReference type="NCBI Taxonomy" id="3818"/>
    <lineage>
        <taxon>Eukaryota</taxon>
        <taxon>Viridiplantae</taxon>
        <taxon>Streptophyta</taxon>
        <taxon>Embryophyta</taxon>
        <taxon>Tracheophyta</taxon>
        <taxon>Spermatophyta</taxon>
        <taxon>Magnoliopsida</taxon>
        <taxon>eudicotyledons</taxon>
        <taxon>Gunneridae</taxon>
        <taxon>Pentapetalae</taxon>
        <taxon>rosids</taxon>
        <taxon>fabids</taxon>
        <taxon>Fabales</taxon>
        <taxon>Fabaceae</taxon>
        <taxon>Papilionoideae</taxon>
        <taxon>50 kb inversion clade</taxon>
        <taxon>dalbergioids sensu lato</taxon>
        <taxon>Dalbergieae</taxon>
        <taxon>Pterocarpus clade</taxon>
        <taxon>Arachis</taxon>
    </lineage>
</organism>
<evidence type="ECO:0000256" key="1">
    <source>
        <dbReference type="ARBA" id="ARBA00022842"/>
    </source>
</evidence>
<comment type="caution">
    <text evidence="4">The sequence shown here is derived from an EMBL/GenBank/DDBJ whole genome shotgun (WGS) entry which is preliminary data.</text>
</comment>
<feature type="region of interest" description="Disordered" evidence="2">
    <location>
        <begin position="1"/>
        <end position="43"/>
    </location>
</feature>
<name>A0A444XR12_ARAHY</name>
<keyword evidence="5" id="KW-1185">Reference proteome</keyword>
<evidence type="ECO:0000256" key="3">
    <source>
        <dbReference type="SAM" id="Phobius"/>
    </source>
</evidence>
<dbReference type="Gene3D" id="1.20.1110.10">
    <property type="entry name" value="Calcium-transporting ATPase, transmembrane domain"/>
    <property type="match status" value="1"/>
</dbReference>
<keyword evidence="3" id="KW-0472">Membrane</keyword>
<sequence>MSLDSNRGEWGRGIGHEYNSGTSAYRKGGKPKKGQRRQSPSAAAATSFLDTDLLKLPHSSRARMEGGEACSLFVPLPWTFRCRCVAFQPPRCRCPQLSHLPCCAPLERILSPLTDTSSEYKGPCKEYSYFDKLVDFLDDHNDRKLAFDMEQRKFVTYACFKIYAMSVTIRIVISFDFMFIALIWKIDFVHFMVLIIAILNDGTIKDRVKPSPQPDSWKLREIFATGIVLGSYLALMTIDKFGVRSLRHSPAEMMAAFYLQVNIISQALIFVTRSCNWSYVERPGLLLLGSFMIAQLELCKNQGNGMGLDWCNLALHFSDLCVS</sequence>
<feature type="compositionally biased region" description="Basic and acidic residues" evidence="2">
    <location>
        <begin position="1"/>
        <end position="10"/>
    </location>
</feature>
<keyword evidence="1" id="KW-0460">Magnesium</keyword>
<evidence type="ECO:0000256" key="2">
    <source>
        <dbReference type="SAM" id="MobiDB-lite"/>
    </source>
</evidence>
<proteinExistence type="predicted"/>
<dbReference type="EMBL" id="SDMP01000019">
    <property type="protein sequence ID" value="RYQ92178.1"/>
    <property type="molecule type" value="Genomic_DNA"/>
</dbReference>
<gene>
    <name evidence="4" type="ORF">Ahy_B09g098346</name>
</gene>
<feature type="transmembrane region" description="Helical" evidence="3">
    <location>
        <begin position="219"/>
        <end position="238"/>
    </location>
</feature>
<keyword evidence="3" id="KW-0812">Transmembrane</keyword>
<keyword evidence="3" id="KW-1133">Transmembrane helix</keyword>
<feature type="transmembrane region" description="Helical" evidence="3">
    <location>
        <begin position="253"/>
        <end position="272"/>
    </location>
</feature>
<dbReference type="SUPFAM" id="SSF81665">
    <property type="entry name" value="Calcium ATPase, transmembrane domain M"/>
    <property type="match status" value="1"/>
</dbReference>
<dbReference type="InterPro" id="IPR023298">
    <property type="entry name" value="ATPase_P-typ_TM_dom_sf"/>
</dbReference>
<reference evidence="4 5" key="1">
    <citation type="submission" date="2019-01" db="EMBL/GenBank/DDBJ databases">
        <title>Sequencing of cultivated peanut Arachis hypogaea provides insights into genome evolution and oil improvement.</title>
        <authorList>
            <person name="Chen X."/>
        </authorList>
    </citation>
    <scope>NUCLEOTIDE SEQUENCE [LARGE SCALE GENOMIC DNA]</scope>
    <source>
        <strain evidence="5">cv. Fuhuasheng</strain>
        <tissue evidence="4">Leaves</tissue>
    </source>
</reference>
<evidence type="ECO:0000313" key="4">
    <source>
        <dbReference type="EMBL" id="RYQ92178.1"/>
    </source>
</evidence>
<accession>A0A444XR12</accession>
<feature type="compositionally biased region" description="Basic residues" evidence="2">
    <location>
        <begin position="27"/>
        <end position="36"/>
    </location>
</feature>